<comment type="caution">
    <text evidence="5">The sequence shown here is derived from an EMBL/GenBank/DDBJ whole genome shotgun (WGS) entry which is preliminary data.</text>
</comment>
<dbReference type="GO" id="GO:0016787">
    <property type="term" value="F:hydrolase activity"/>
    <property type="evidence" value="ECO:0007669"/>
    <property type="project" value="UniProtKB-KW"/>
</dbReference>
<evidence type="ECO:0000313" key="5">
    <source>
        <dbReference type="EMBL" id="MEE2000827.1"/>
    </source>
</evidence>
<evidence type="ECO:0000256" key="1">
    <source>
        <dbReference type="ARBA" id="ARBA00006625"/>
    </source>
</evidence>
<reference evidence="5 6" key="1">
    <citation type="submission" date="2023-07" db="EMBL/GenBank/DDBJ databases">
        <title>Alkalimonas sp., MEB108 novel, alkaliphilic bacterium isolated from Lonar Lake, India.</title>
        <authorList>
            <person name="Joshi A."/>
            <person name="Thite S."/>
        </authorList>
    </citation>
    <scope>NUCLEOTIDE SEQUENCE [LARGE SCALE GENOMIC DNA]</scope>
    <source>
        <strain evidence="5 6">MEB108</strain>
    </source>
</reference>
<proteinExistence type="inferred from homology"/>
<dbReference type="PANTHER" id="PTHR35527:SF2">
    <property type="entry name" value="HYDROLASE"/>
    <property type="match status" value="1"/>
</dbReference>
<dbReference type="InterPro" id="IPR052193">
    <property type="entry name" value="Peptidase_C59"/>
</dbReference>
<evidence type="ECO:0000256" key="3">
    <source>
        <dbReference type="SAM" id="SignalP"/>
    </source>
</evidence>
<keyword evidence="3" id="KW-0732">Signal</keyword>
<feature type="signal peptide" evidence="3">
    <location>
        <begin position="1"/>
        <end position="28"/>
    </location>
</feature>
<sequence>MRFSLNTITSLLLAASLTFAITSQQAEACTRVMYKGPEQTILTGRSMDFAMPIPANLWVFPRGIERQGEVGDNSVRWTAQYGSLAVSSWDIATSDGMNEKGLVANMLWLVESEYPEFNPDSGRPGLSISLWAQYALDNFATVAEAVAALSREDFVVVTDVIPGTDRMTTIHLSLSDPTGDNAIFEYIEGQLVIHHDPSYVVMTNDPPYQQQLAIQKYWDSIPGNVFLPGTVKAPDRFVRAHYYIHSIPQTSDPQIATASVFSVIRNTSVPYGYQIEGYPNLSTTQWRVVADHKHLRYFFETALTPNTFWVDLTKLDFSENAPVKVLRADANQVYAGETSAKFTEAQAFQFLGLTVE</sequence>
<dbReference type="InterPro" id="IPR029055">
    <property type="entry name" value="Ntn_hydrolases_N"/>
</dbReference>
<evidence type="ECO:0000313" key="6">
    <source>
        <dbReference type="Proteomes" id="UP001336314"/>
    </source>
</evidence>
<accession>A0ABU7J384</accession>
<dbReference type="CDD" id="cd01902">
    <property type="entry name" value="Ntn_CGH"/>
    <property type="match status" value="1"/>
</dbReference>
<dbReference type="RefSeq" id="WP_330127960.1">
    <property type="nucleotide sequence ID" value="NZ_JAUHLI010000004.1"/>
</dbReference>
<protein>
    <submittedName>
        <fullName evidence="5">Linear amide C-N hydrolase</fullName>
    </submittedName>
</protein>
<comment type="similarity">
    <text evidence="1">Belongs to the peptidase C59 family.</text>
</comment>
<evidence type="ECO:0000259" key="4">
    <source>
        <dbReference type="Pfam" id="PF02275"/>
    </source>
</evidence>
<name>A0ABU7J384_9GAMM</name>
<dbReference type="PANTHER" id="PTHR35527">
    <property type="entry name" value="CHOLOYLGLYCINE HYDROLASE"/>
    <property type="match status" value="1"/>
</dbReference>
<feature type="chain" id="PRO_5045922685" evidence="3">
    <location>
        <begin position="29"/>
        <end position="356"/>
    </location>
</feature>
<dbReference type="Pfam" id="PF02275">
    <property type="entry name" value="CBAH"/>
    <property type="match status" value="1"/>
</dbReference>
<dbReference type="SUPFAM" id="SSF56235">
    <property type="entry name" value="N-terminal nucleophile aminohydrolases (Ntn hydrolases)"/>
    <property type="match status" value="1"/>
</dbReference>
<dbReference type="InterPro" id="IPR029132">
    <property type="entry name" value="CBAH/NAAA_C"/>
</dbReference>
<keyword evidence="2 5" id="KW-0378">Hydrolase</keyword>
<organism evidence="5 6">
    <name type="scientific">Alkalimonas cellulosilytica</name>
    <dbReference type="NCBI Taxonomy" id="3058395"/>
    <lineage>
        <taxon>Bacteria</taxon>
        <taxon>Pseudomonadati</taxon>
        <taxon>Pseudomonadota</taxon>
        <taxon>Gammaproteobacteria</taxon>
        <taxon>Alkalimonas</taxon>
    </lineage>
</organism>
<gene>
    <name evidence="5" type="ORF">QWY20_05125</name>
</gene>
<keyword evidence="6" id="KW-1185">Reference proteome</keyword>
<feature type="domain" description="Choloylglycine hydrolase/NAAA C-terminal" evidence="4">
    <location>
        <begin position="29"/>
        <end position="318"/>
    </location>
</feature>
<dbReference type="Proteomes" id="UP001336314">
    <property type="component" value="Unassembled WGS sequence"/>
</dbReference>
<dbReference type="Gene3D" id="3.60.60.10">
    <property type="entry name" value="Penicillin V Acylase, Chain A"/>
    <property type="match status" value="1"/>
</dbReference>
<dbReference type="EMBL" id="JAUHLI010000004">
    <property type="protein sequence ID" value="MEE2000827.1"/>
    <property type="molecule type" value="Genomic_DNA"/>
</dbReference>
<evidence type="ECO:0000256" key="2">
    <source>
        <dbReference type="ARBA" id="ARBA00022801"/>
    </source>
</evidence>